<keyword evidence="2" id="KW-1133">Transmembrane helix</keyword>
<sequence>MSLSTAFSLLTKKEESIIINTPVNITNDNENININHRMTTGEQEEDELSFVPLLYLVASVFFCIYVYVYFLHRQKQKAKNLRKRQSVSSQGQRVIDDVDDTSASEDGSLKLAIASSQRTEVEVTDIGLGENFHVL</sequence>
<keyword evidence="2" id="KW-0472">Membrane</keyword>
<evidence type="ECO:0000256" key="2">
    <source>
        <dbReference type="SAM" id="Phobius"/>
    </source>
</evidence>
<feature type="transmembrane region" description="Helical" evidence="2">
    <location>
        <begin position="53"/>
        <end position="72"/>
    </location>
</feature>
<proteinExistence type="predicted"/>
<evidence type="ECO:0000313" key="3">
    <source>
        <dbReference type="EMBL" id="CAL8142534.1"/>
    </source>
</evidence>
<gene>
    <name evidence="3" type="ORF">ODALV1_LOCUS29079</name>
</gene>
<dbReference type="Proteomes" id="UP001642540">
    <property type="component" value="Unassembled WGS sequence"/>
</dbReference>
<evidence type="ECO:0000313" key="4">
    <source>
        <dbReference type="Proteomes" id="UP001642540"/>
    </source>
</evidence>
<keyword evidence="4" id="KW-1185">Reference proteome</keyword>
<reference evidence="3 4" key="1">
    <citation type="submission" date="2024-08" db="EMBL/GenBank/DDBJ databases">
        <authorList>
            <person name="Cucini C."/>
            <person name="Frati F."/>
        </authorList>
    </citation>
    <scope>NUCLEOTIDE SEQUENCE [LARGE SCALE GENOMIC DNA]</scope>
</reference>
<name>A0ABP1S2M5_9HEXA</name>
<dbReference type="EMBL" id="CAXLJM020000148">
    <property type="protein sequence ID" value="CAL8142534.1"/>
    <property type="molecule type" value="Genomic_DNA"/>
</dbReference>
<accession>A0ABP1S2M5</accession>
<organism evidence="3 4">
    <name type="scientific">Orchesella dallaii</name>
    <dbReference type="NCBI Taxonomy" id="48710"/>
    <lineage>
        <taxon>Eukaryota</taxon>
        <taxon>Metazoa</taxon>
        <taxon>Ecdysozoa</taxon>
        <taxon>Arthropoda</taxon>
        <taxon>Hexapoda</taxon>
        <taxon>Collembola</taxon>
        <taxon>Entomobryomorpha</taxon>
        <taxon>Entomobryoidea</taxon>
        <taxon>Orchesellidae</taxon>
        <taxon>Orchesellinae</taxon>
        <taxon>Orchesella</taxon>
    </lineage>
</organism>
<protein>
    <submittedName>
        <fullName evidence="3">Uncharacterized protein</fullName>
    </submittedName>
</protein>
<feature type="region of interest" description="Disordered" evidence="1">
    <location>
        <begin position="81"/>
        <end position="103"/>
    </location>
</feature>
<comment type="caution">
    <text evidence="3">The sequence shown here is derived from an EMBL/GenBank/DDBJ whole genome shotgun (WGS) entry which is preliminary data.</text>
</comment>
<keyword evidence="2" id="KW-0812">Transmembrane</keyword>
<evidence type="ECO:0000256" key="1">
    <source>
        <dbReference type="SAM" id="MobiDB-lite"/>
    </source>
</evidence>